<dbReference type="PANTHER" id="PTHR12815">
    <property type="entry name" value="SORTING AND ASSEMBLY MACHINERY SAMM50 PROTEIN FAMILY MEMBER"/>
    <property type="match status" value="1"/>
</dbReference>
<comment type="subcellular location">
    <subcellularLocation>
        <location evidence="1">Mitochondrion outer membrane</location>
        <topology evidence="1">Multi-pass membrane protein</topology>
    </subcellularLocation>
</comment>
<gene>
    <name evidence="8" type="ORF">PV328_000136</name>
</gene>
<sequence length="489" mass="53844">MGTVHAKEPSVPKNYGVPSPEAYSTSNKNSVKSNEASKKIPHPDMIGNDPVLETYPIDLHQTARVDKIHIDGLMRTKDDIVKAQVVDLFRAQDFHEIIDQAQRIKTKLETLGCFKQIGVTIDTSKGPDATPDGVEVTFNVREMSRLSGGINTMVGNNEGSLLIQAKAPNIFGRGERLQMEYSYGSKSTTNINISAIKPFVDNWLHKVFTASVFSTTTDVPWSGYKETDHGILLDLAVIPGTLKQNFQYEVVYRDIIAAKQASLRVREQCGPTLKSLLRHICSIDKRDDTIFPTSGNLVQFTSELAGLGGDIGFMKYELMLQSNWTPHEFLSFQLGAQAGFLSGISNDMQINIADNFFLGGPMNLRGFARRGCGPHEEGNAIGGNTFWAAALHLYTPLPFRPGKNSFGDLFRLHGFINGGNLGNVMCLKDCDYTDCLKIFTDNVRLSAGGGIAMRIGGMARIELNLIIPLLMARGDVTQQYQFGIGVHYL</sequence>
<keyword evidence="9" id="KW-1185">Reference proteome</keyword>
<dbReference type="InterPro" id="IPR000184">
    <property type="entry name" value="Bac_surfAg_D15"/>
</dbReference>
<name>A0AA39KW72_9HYME</name>
<dbReference type="InterPro" id="IPR039910">
    <property type="entry name" value="D15-like"/>
</dbReference>
<evidence type="ECO:0000256" key="4">
    <source>
        <dbReference type="ARBA" id="ARBA00022692"/>
    </source>
</evidence>
<evidence type="ECO:0000259" key="7">
    <source>
        <dbReference type="Pfam" id="PF01103"/>
    </source>
</evidence>
<evidence type="ECO:0000313" key="9">
    <source>
        <dbReference type="Proteomes" id="UP001168990"/>
    </source>
</evidence>
<dbReference type="Gene3D" id="2.40.160.50">
    <property type="entry name" value="membrane protein fhac: a member of the omp85/tpsb transporter family"/>
    <property type="match status" value="1"/>
</dbReference>
<organism evidence="8 9">
    <name type="scientific">Microctonus aethiopoides</name>
    <dbReference type="NCBI Taxonomy" id="144406"/>
    <lineage>
        <taxon>Eukaryota</taxon>
        <taxon>Metazoa</taxon>
        <taxon>Ecdysozoa</taxon>
        <taxon>Arthropoda</taxon>
        <taxon>Hexapoda</taxon>
        <taxon>Insecta</taxon>
        <taxon>Pterygota</taxon>
        <taxon>Neoptera</taxon>
        <taxon>Endopterygota</taxon>
        <taxon>Hymenoptera</taxon>
        <taxon>Apocrita</taxon>
        <taxon>Ichneumonoidea</taxon>
        <taxon>Braconidae</taxon>
        <taxon>Euphorinae</taxon>
        <taxon>Microctonus</taxon>
    </lineage>
</organism>
<evidence type="ECO:0000256" key="6">
    <source>
        <dbReference type="SAM" id="MobiDB-lite"/>
    </source>
</evidence>
<dbReference type="PANTHER" id="PTHR12815:SF18">
    <property type="entry name" value="SORTING AND ASSEMBLY MACHINERY COMPONENT 50 HOMOLOG"/>
    <property type="match status" value="1"/>
</dbReference>
<feature type="compositionally biased region" description="Polar residues" evidence="6">
    <location>
        <begin position="22"/>
        <end position="34"/>
    </location>
</feature>
<evidence type="ECO:0000256" key="2">
    <source>
        <dbReference type="ARBA" id="ARBA00010913"/>
    </source>
</evidence>
<dbReference type="GO" id="GO:0033108">
    <property type="term" value="P:mitochondrial respiratory chain complex assembly"/>
    <property type="evidence" value="ECO:0007669"/>
    <property type="project" value="TreeGrafter"/>
</dbReference>
<keyword evidence="4" id="KW-0812">Transmembrane</keyword>
<dbReference type="EMBL" id="JAQQBS010000001">
    <property type="protein sequence ID" value="KAK0175947.1"/>
    <property type="molecule type" value="Genomic_DNA"/>
</dbReference>
<dbReference type="GO" id="GO:0005741">
    <property type="term" value="C:mitochondrial outer membrane"/>
    <property type="evidence" value="ECO:0007669"/>
    <property type="project" value="UniProtKB-SubCell"/>
</dbReference>
<feature type="region of interest" description="Disordered" evidence="6">
    <location>
        <begin position="1"/>
        <end position="47"/>
    </location>
</feature>
<evidence type="ECO:0000256" key="3">
    <source>
        <dbReference type="ARBA" id="ARBA00022452"/>
    </source>
</evidence>
<dbReference type="Pfam" id="PF01103">
    <property type="entry name" value="Omp85"/>
    <property type="match status" value="1"/>
</dbReference>
<keyword evidence="3" id="KW-1134">Transmembrane beta strand</keyword>
<accession>A0AA39KW72</accession>
<protein>
    <recommendedName>
        <fullName evidence="7">Bacterial surface antigen (D15) domain-containing protein</fullName>
    </recommendedName>
</protein>
<comment type="caution">
    <text evidence="8">The sequence shown here is derived from an EMBL/GenBank/DDBJ whole genome shotgun (WGS) entry which is preliminary data.</text>
</comment>
<proteinExistence type="inferred from homology"/>
<dbReference type="Proteomes" id="UP001168990">
    <property type="component" value="Unassembled WGS sequence"/>
</dbReference>
<comment type="similarity">
    <text evidence="2">Belongs to the SAM50/omp85 family.</text>
</comment>
<evidence type="ECO:0000256" key="5">
    <source>
        <dbReference type="ARBA" id="ARBA00023136"/>
    </source>
</evidence>
<evidence type="ECO:0000313" key="8">
    <source>
        <dbReference type="EMBL" id="KAK0175947.1"/>
    </source>
</evidence>
<dbReference type="GO" id="GO:0045040">
    <property type="term" value="P:protein insertion into mitochondrial outer membrane"/>
    <property type="evidence" value="ECO:0007669"/>
    <property type="project" value="TreeGrafter"/>
</dbReference>
<feature type="domain" description="Bacterial surface antigen (D15)" evidence="7">
    <location>
        <begin position="169"/>
        <end position="485"/>
    </location>
</feature>
<dbReference type="Gene3D" id="3.10.20.310">
    <property type="entry name" value="membrane protein fhac"/>
    <property type="match status" value="1"/>
</dbReference>
<evidence type="ECO:0000256" key="1">
    <source>
        <dbReference type="ARBA" id="ARBA00004374"/>
    </source>
</evidence>
<reference evidence="8" key="1">
    <citation type="journal article" date="2023" name="bioRxiv">
        <title>Scaffold-level genome assemblies of two parasitoid biocontrol wasps reveal the parthenogenesis mechanism and an associated novel virus.</title>
        <authorList>
            <person name="Inwood S."/>
            <person name="Skelly J."/>
            <person name="Guhlin J."/>
            <person name="Harrop T."/>
            <person name="Goldson S."/>
            <person name="Dearden P."/>
        </authorList>
    </citation>
    <scope>NUCLEOTIDE SEQUENCE</scope>
    <source>
        <strain evidence="8">Irish</strain>
        <tissue evidence="8">Whole body</tissue>
    </source>
</reference>
<reference evidence="8" key="2">
    <citation type="submission" date="2023-03" db="EMBL/GenBank/DDBJ databases">
        <authorList>
            <person name="Inwood S.N."/>
            <person name="Skelly J.G."/>
            <person name="Guhlin J."/>
            <person name="Harrop T.W.R."/>
            <person name="Goldson S.G."/>
            <person name="Dearden P.K."/>
        </authorList>
    </citation>
    <scope>NUCLEOTIDE SEQUENCE</scope>
    <source>
        <strain evidence="8">Irish</strain>
        <tissue evidence="8">Whole body</tissue>
    </source>
</reference>
<feature type="compositionally biased region" description="Basic and acidic residues" evidence="6">
    <location>
        <begin position="1"/>
        <end position="10"/>
    </location>
</feature>
<keyword evidence="5" id="KW-0472">Membrane</keyword>
<dbReference type="AlphaFoldDB" id="A0AA39KW72"/>